<evidence type="ECO:0000313" key="10">
    <source>
        <dbReference type="Proteomes" id="UP001175271"/>
    </source>
</evidence>
<dbReference type="GO" id="GO:0008270">
    <property type="term" value="F:zinc ion binding"/>
    <property type="evidence" value="ECO:0007669"/>
    <property type="project" value="UniProtKB-KW"/>
</dbReference>
<dbReference type="GO" id="GO:0009791">
    <property type="term" value="P:post-embryonic development"/>
    <property type="evidence" value="ECO:0007669"/>
    <property type="project" value="UniProtKB-ARBA"/>
</dbReference>
<keyword evidence="5" id="KW-0805">Transcription regulation</keyword>
<organism evidence="9 10">
    <name type="scientific">Steinernema hermaphroditum</name>
    <dbReference type="NCBI Taxonomy" id="289476"/>
    <lineage>
        <taxon>Eukaryota</taxon>
        <taxon>Metazoa</taxon>
        <taxon>Ecdysozoa</taxon>
        <taxon>Nematoda</taxon>
        <taxon>Chromadorea</taxon>
        <taxon>Rhabditida</taxon>
        <taxon>Tylenchina</taxon>
        <taxon>Panagrolaimomorpha</taxon>
        <taxon>Strongyloidoidea</taxon>
        <taxon>Steinernematidae</taxon>
        <taxon>Steinernema</taxon>
    </lineage>
</organism>
<dbReference type="Pfam" id="PF02892">
    <property type="entry name" value="zf-BED"/>
    <property type="match status" value="1"/>
</dbReference>
<evidence type="ECO:0000256" key="7">
    <source>
        <dbReference type="ARBA" id="ARBA00023242"/>
    </source>
</evidence>
<reference evidence="9" key="1">
    <citation type="submission" date="2023-06" db="EMBL/GenBank/DDBJ databases">
        <title>Genomic analysis of the entomopathogenic nematode Steinernema hermaphroditum.</title>
        <authorList>
            <person name="Schwarz E.M."/>
            <person name="Heppert J.K."/>
            <person name="Baniya A."/>
            <person name="Schwartz H.T."/>
            <person name="Tan C.-H."/>
            <person name="Antoshechkin I."/>
            <person name="Sternberg P.W."/>
            <person name="Goodrich-Blair H."/>
            <person name="Dillman A.R."/>
        </authorList>
    </citation>
    <scope>NUCLEOTIDE SEQUENCE</scope>
    <source>
        <strain evidence="9">PS9179</strain>
        <tissue evidence="9">Whole animal</tissue>
    </source>
</reference>
<evidence type="ECO:0000313" key="9">
    <source>
        <dbReference type="EMBL" id="KAK0425370.1"/>
    </source>
</evidence>
<evidence type="ECO:0000256" key="6">
    <source>
        <dbReference type="ARBA" id="ARBA00023163"/>
    </source>
</evidence>
<name>A0AA39IKL1_9BILA</name>
<dbReference type="PANTHER" id="PTHR46481">
    <property type="entry name" value="ZINC FINGER BED DOMAIN-CONTAINING PROTEIN 4"/>
    <property type="match status" value="1"/>
</dbReference>
<sequence>MGNYDEYFVFHQTSATCKDCTKSIARTDSNTSGLRYHLKTHHVEIFKKLDSRKQQASVKKRKADETTPSISSSFGMWQPGGPKYEAVNRALALMVAVDSQALAIVDRPGFRNFMSVVAPAFKLKSRTSLRRTDIPDLYEEYSARVKKYLESAEFVSYTTDSWSSEDNKHSLLSLTAHWIHEDALVYRVLGVIPIRGRHSAENLSQLLSNCMLDYLGPDPRKKCHIVVRDAASVMIKTSKLCGLDSIDCFAHNLQLAIYGALKKISDENRPVISAFCIDRPKFPTFNSSDFLIMEKIIAALQPIHGATVMLQGRDVTISSVIPTMLYFVEHYKKRPPIWRWISLADSRIARKASRQIQISSSQLFLIPVSKWTSSKWTTLNRRQPCSQPKRSIF</sequence>
<keyword evidence="7" id="KW-0539">Nucleus</keyword>
<dbReference type="InterPro" id="IPR052035">
    <property type="entry name" value="ZnF_BED_domain_contain"/>
</dbReference>
<comment type="caution">
    <text evidence="9">The sequence shown here is derived from an EMBL/GenBank/DDBJ whole genome shotgun (WGS) entry which is preliminary data.</text>
</comment>
<dbReference type="GO" id="GO:0005634">
    <property type="term" value="C:nucleus"/>
    <property type="evidence" value="ECO:0007669"/>
    <property type="project" value="UniProtKB-SubCell"/>
</dbReference>
<dbReference type="PANTHER" id="PTHR46481:SF10">
    <property type="entry name" value="ZINC FINGER BED DOMAIN-CONTAINING PROTEIN 39"/>
    <property type="match status" value="1"/>
</dbReference>
<dbReference type="Proteomes" id="UP001175271">
    <property type="component" value="Unassembled WGS sequence"/>
</dbReference>
<protein>
    <recommendedName>
        <fullName evidence="8">BED-type domain-containing protein</fullName>
    </recommendedName>
</protein>
<dbReference type="EMBL" id="JAUCMV010000001">
    <property type="protein sequence ID" value="KAK0425370.1"/>
    <property type="molecule type" value="Genomic_DNA"/>
</dbReference>
<evidence type="ECO:0000256" key="1">
    <source>
        <dbReference type="ARBA" id="ARBA00004123"/>
    </source>
</evidence>
<dbReference type="AlphaFoldDB" id="A0AA39IKL1"/>
<evidence type="ECO:0000256" key="3">
    <source>
        <dbReference type="ARBA" id="ARBA00022771"/>
    </source>
</evidence>
<dbReference type="GO" id="GO:0003677">
    <property type="term" value="F:DNA binding"/>
    <property type="evidence" value="ECO:0007669"/>
    <property type="project" value="InterPro"/>
</dbReference>
<dbReference type="SUPFAM" id="SSF53098">
    <property type="entry name" value="Ribonuclease H-like"/>
    <property type="match status" value="1"/>
</dbReference>
<evidence type="ECO:0000256" key="2">
    <source>
        <dbReference type="ARBA" id="ARBA00022723"/>
    </source>
</evidence>
<dbReference type="InterPro" id="IPR036236">
    <property type="entry name" value="Znf_C2H2_sf"/>
</dbReference>
<gene>
    <name evidence="9" type="ORF">QR680_009164</name>
</gene>
<evidence type="ECO:0000256" key="5">
    <source>
        <dbReference type="ARBA" id="ARBA00023015"/>
    </source>
</evidence>
<keyword evidence="6" id="KW-0804">Transcription</keyword>
<keyword evidence="4" id="KW-0862">Zinc</keyword>
<dbReference type="InterPro" id="IPR012337">
    <property type="entry name" value="RNaseH-like_sf"/>
</dbReference>
<proteinExistence type="predicted"/>
<dbReference type="InterPro" id="IPR003656">
    <property type="entry name" value="Znf_BED"/>
</dbReference>
<keyword evidence="2" id="KW-0479">Metal-binding</keyword>
<comment type="subcellular location">
    <subcellularLocation>
        <location evidence="1">Nucleus</location>
    </subcellularLocation>
</comment>
<keyword evidence="10" id="KW-1185">Reference proteome</keyword>
<dbReference type="SUPFAM" id="SSF57667">
    <property type="entry name" value="beta-beta-alpha zinc fingers"/>
    <property type="match status" value="1"/>
</dbReference>
<keyword evidence="3" id="KW-0863">Zinc-finger</keyword>
<evidence type="ECO:0000259" key="8">
    <source>
        <dbReference type="Pfam" id="PF02892"/>
    </source>
</evidence>
<accession>A0AA39IKL1</accession>
<evidence type="ECO:0000256" key="4">
    <source>
        <dbReference type="ARBA" id="ARBA00022833"/>
    </source>
</evidence>
<feature type="domain" description="BED-type" evidence="8">
    <location>
        <begin position="7"/>
        <end position="42"/>
    </location>
</feature>